<feature type="transmembrane region" description="Helical" evidence="2">
    <location>
        <begin position="107"/>
        <end position="128"/>
    </location>
</feature>
<feature type="signal peptide" evidence="3">
    <location>
        <begin position="1"/>
        <end position="19"/>
    </location>
</feature>
<comment type="caution">
    <text evidence="4">The sequence shown here is derived from an EMBL/GenBank/DDBJ whole genome shotgun (WGS) entry which is preliminary data.</text>
</comment>
<reference evidence="5" key="1">
    <citation type="journal article" date="2019" name="Int. J. Syst. Evol. Microbiol.">
        <title>The Global Catalogue of Microorganisms (GCM) 10K type strain sequencing project: providing services to taxonomists for standard genome sequencing and annotation.</title>
        <authorList>
            <consortium name="The Broad Institute Genomics Platform"/>
            <consortium name="The Broad Institute Genome Sequencing Center for Infectious Disease"/>
            <person name="Wu L."/>
            <person name="Ma J."/>
        </authorList>
    </citation>
    <scope>NUCLEOTIDE SEQUENCE [LARGE SCALE GENOMIC DNA]</scope>
    <source>
        <strain evidence="5">CCM 8749</strain>
    </source>
</reference>
<feature type="compositionally biased region" description="Polar residues" evidence="1">
    <location>
        <begin position="40"/>
        <end position="49"/>
    </location>
</feature>
<evidence type="ECO:0000256" key="1">
    <source>
        <dbReference type="SAM" id="MobiDB-lite"/>
    </source>
</evidence>
<evidence type="ECO:0008006" key="6">
    <source>
        <dbReference type="Google" id="ProtNLM"/>
    </source>
</evidence>
<evidence type="ECO:0000313" key="4">
    <source>
        <dbReference type="EMBL" id="MFC5985754.1"/>
    </source>
</evidence>
<gene>
    <name evidence="4" type="ORF">ACFPXP_04840</name>
</gene>
<evidence type="ECO:0000256" key="2">
    <source>
        <dbReference type="SAM" id="Phobius"/>
    </source>
</evidence>
<evidence type="ECO:0000313" key="5">
    <source>
        <dbReference type="Proteomes" id="UP001596250"/>
    </source>
</evidence>
<dbReference type="RefSeq" id="WP_379892907.1">
    <property type="nucleotide sequence ID" value="NZ_CBCSCT010000023.1"/>
</dbReference>
<keyword evidence="2" id="KW-0812">Transmembrane</keyword>
<sequence>MKKVFLLLIAMTVVFSFTATDYVDAKPRSGSFKSGKKSFTDTPSQSSNVNKSDSGTKSSNKSTSSSSGTTNRGFFSGGSLMKGLMIGGLAGLLFGGMFSNMGFLGDMLGLFINILAIYIIIMVIHSIYKRFTQRKAKPYPDPNERVEE</sequence>
<feature type="region of interest" description="Disordered" evidence="1">
    <location>
        <begin position="28"/>
        <end position="70"/>
    </location>
</feature>
<dbReference type="Proteomes" id="UP001596250">
    <property type="component" value="Unassembled WGS sequence"/>
</dbReference>
<keyword evidence="2" id="KW-1133">Transmembrane helix</keyword>
<dbReference type="EMBL" id="JBHSQV010000031">
    <property type="protein sequence ID" value="MFC5985754.1"/>
    <property type="molecule type" value="Genomic_DNA"/>
</dbReference>
<feature type="compositionally biased region" description="Low complexity" evidence="1">
    <location>
        <begin position="50"/>
        <end position="70"/>
    </location>
</feature>
<organism evidence="4 5">
    <name type="scientific">Marinicrinis lubricantis</name>
    <dbReference type="NCBI Taxonomy" id="2086470"/>
    <lineage>
        <taxon>Bacteria</taxon>
        <taxon>Bacillati</taxon>
        <taxon>Bacillota</taxon>
        <taxon>Bacilli</taxon>
        <taxon>Bacillales</taxon>
        <taxon>Paenibacillaceae</taxon>
    </lineage>
</organism>
<keyword evidence="3" id="KW-0732">Signal</keyword>
<feature type="transmembrane region" description="Helical" evidence="2">
    <location>
        <begin position="74"/>
        <end position="95"/>
    </location>
</feature>
<keyword evidence="5" id="KW-1185">Reference proteome</keyword>
<evidence type="ECO:0000256" key="3">
    <source>
        <dbReference type="SAM" id="SignalP"/>
    </source>
</evidence>
<accession>A0ABW1IL06</accession>
<keyword evidence="2" id="KW-0472">Membrane</keyword>
<proteinExistence type="predicted"/>
<protein>
    <recommendedName>
        <fullName evidence="6">Preprotein translocase subunit Tim44</fullName>
    </recommendedName>
</protein>
<feature type="chain" id="PRO_5046596425" description="Preprotein translocase subunit Tim44" evidence="3">
    <location>
        <begin position="20"/>
        <end position="148"/>
    </location>
</feature>
<name>A0ABW1IL06_9BACL</name>